<name>A0ABN6NDC6_9BACT</name>
<reference evidence="2" key="1">
    <citation type="journal article" date="2022" name="Int. J. Syst. Evol. Microbiol.">
        <title>Anaeromyxobacter oryzae sp. nov., Anaeromyxobacter diazotrophicus sp. nov. and Anaeromyxobacter paludicola sp. nov., isolated from paddy soils.</title>
        <authorList>
            <person name="Itoh H."/>
            <person name="Xu Z."/>
            <person name="Mise K."/>
            <person name="Masuda Y."/>
            <person name="Ushijima N."/>
            <person name="Hayakawa C."/>
            <person name="Shiratori Y."/>
            <person name="Senoo K."/>
        </authorList>
    </citation>
    <scope>NUCLEOTIDE SEQUENCE [LARGE SCALE GENOMIC DNA]</scope>
    <source>
        <strain evidence="2">Red630</strain>
    </source>
</reference>
<accession>A0ABN6NDC6</accession>
<gene>
    <name evidence="1" type="ORF">AMPC_31400</name>
</gene>
<organism evidence="1 2">
    <name type="scientific">Anaeromyxobacter paludicola</name>
    <dbReference type="NCBI Taxonomy" id="2918171"/>
    <lineage>
        <taxon>Bacteria</taxon>
        <taxon>Pseudomonadati</taxon>
        <taxon>Myxococcota</taxon>
        <taxon>Myxococcia</taxon>
        <taxon>Myxococcales</taxon>
        <taxon>Cystobacterineae</taxon>
        <taxon>Anaeromyxobacteraceae</taxon>
        <taxon>Anaeromyxobacter</taxon>
    </lineage>
</organism>
<dbReference type="EMBL" id="AP025592">
    <property type="protein sequence ID" value="BDG10027.1"/>
    <property type="molecule type" value="Genomic_DNA"/>
</dbReference>
<protein>
    <submittedName>
        <fullName evidence="1">Uncharacterized protein</fullName>
    </submittedName>
</protein>
<evidence type="ECO:0000313" key="2">
    <source>
        <dbReference type="Proteomes" id="UP001162734"/>
    </source>
</evidence>
<keyword evidence="2" id="KW-1185">Reference proteome</keyword>
<dbReference type="RefSeq" id="WP_248342422.1">
    <property type="nucleotide sequence ID" value="NZ_AP025592.1"/>
</dbReference>
<sequence>MESLTPVSLVHFYDVRSRRIACGVRGADLRSSKHPRQVTCEPCVALIGERPQLGAVPDEAGSAAGAAP</sequence>
<dbReference type="Proteomes" id="UP001162734">
    <property type="component" value="Chromosome"/>
</dbReference>
<proteinExistence type="predicted"/>
<evidence type="ECO:0000313" key="1">
    <source>
        <dbReference type="EMBL" id="BDG10027.1"/>
    </source>
</evidence>